<protein>
    <submittedName>
        <fullName evidence="1">Uncharacterized protein</fullName>
    </submittedName>
</protein>
<sequence length="49" mass="5257">VGLAVGPQSPVVEVRDIVKGIKTAQKSHLLICARRHSKRYPLSFAATAS</sequence>
<dbReference type="EMBL" id="UINC01055912">
    <property type="protein sequence ID" value="SVB75332.1"/>
    <property type="molecule type" value="Genomic_DNA"/>
</dbReference>
<feature type="non-terminal residue" evidence="1">
    <location>
        <position position="49"/>
    </location>
</feature>
<evidence type="ECO:0000313" key="1">
    <source>
        <dbReference type="EMBL" id="SVB75332.1"/>
    </source>
</evidence>
<reference evidence="1" key="1">
    <citation type="submission" date="2018-05" db="EMBL/GenBank/DDBJ databases">
        <authorList>
            <person name="Lanie J.A."/>
            <person name="Ng W.-L."/>
            <person name="Kazmierczak K.M."/>
            <person name="Andrzejewski T.M."/>
            <person name="Davidsen T.M."/>
            <person name="Wayne K.J."/>
            <person name="Tettelin H."/>
            <person name="Glass J.I."/>
            <person name="Rusch D."/>
            <person name="Podicherti R."/>
            <person name="Tsui H.-C.T."/>
            <person name="Winkler M.E."/>
        </authorList>
    </citation>
    <scope>NUCLEOTIDE SEQUENCE</scope>
</reference>
<gene>
    <name evidence="1" type="ORF">METZ01_LOCUS228186</name>
</gene>
<feature type="non-terminal residue" evidence="1">
    <location>
        <position position="1"/>
    </location>
</feature>
<accession>A0A382GKB6</accession>
<name>A0A382GKB6_9ZZZZ</name>
<dbReference type="AlphaFoldDB" id="A0A382GKB6"/>
<organism evidence="1">
    <name type="scientific">marine metagenome</name>
    <dbReference type="NCBI Taxonomy" id="408172"/>
    <lineage>
        <taxon>unclassified sequences</taxon>
        <taxon>metagenomes</taxon>
        <taxon>ecological metagenomes</taxon>
    </lineage>
</organism>
<proteinExistence type="predicted"/>